<dbReference type="InterPro" id="IPR000086">
    <property type="entry name" value="NUDIX_hydrolase_dom"/>
</dbReference>
<keyword evidence="2 4" id="KW-0378">Hydrolase</keyword>
<dbReference type="Pfam" id="PF00293">
    <property type="entry name" value="NUDIX"/>
    <property type="match status" value="1"/>
</dbReference>
<dbReference type="PROSITE" id="PS51462">
    <property type="entry name" value="NUDIX"/>
    <property type="match status" value="1"/>
</dbReference>
<dbReference type="eggNOG" id="COG0494">
    <property type="taxonomic scope" value="Bacteria"/>
</dbReference>
<evidence type="ECO:0000256" key="2">
    <source>
        <dbReference type="ARBA" id="ARBA00022801"/>
    </source>
</evidence>
<dbReference type="GO" id="GO:0047631">
    <property type="term" value="F:ADP-ribose diphosphatase activity"/>
    <property type="evidence" value="ECO:0007669"/>
    <property type="project" value="UniProtKB-EC"/>
</dbReference>
<comment type="cofactor">
    <cofactor evidence="1">
        <name>Mg(2+)</name>
        <dbReference type="ChEBI" id="CHEBI:18420"/>
    </cofactor>
</comment>
<dbReference type="PROSITE" id="PS00893">
    <property type="entry name" value="NUDIX_BOX"/>
    <property type="match status" value="1"/>
</dbReference>
<name>K4LG60_THEPS</name>
<dbReference type="KEGG" id="tpz:Tph_c16130"/>
<dbReference type="GO" id="GO:0006753">
    <property type="term" value="P:nucleoside phosphate metabolic process"/>
    <property type="evidence" value="ECO:0007669"/>
    <property type="project" value="TreeGrafter"/>
</dbReference>
<proteinExistence type="predicted"/>
<dbReference type="SUPFAM" id="SSF55811">
    <property type="entry name" value="Nudix"/>
    <property type="match status" value="1"/>
</dbReference>
<dbReference type="GO" id="GO:0005829">
    <property type="term" value="C:cytosol"/>
    <property type="evidence" value="ECO:0007669"/>
    <property type="project" value="TreeGrafter"/>
</dbReference>
<evidence type="ECO:0000256" key="1">
    <source>
        <dbReference type="ARBA" id="ARBA00001946"/>
    </source>
</evidence>
<keyword evidence="5" id="KW-1185">Reference proteome</keyword>
<feature type="domain" description="Nudix hydrolase" evidence="3">
    <location>
        <begin position="46"/>
        <end position="174"/>
    </location>
</feature>
<evidence type="ECO:0000259" key="3">
    <source>
        <dbReference type="PROSITE" id="PS51462"/>
    </source>
</evidence>
<dbReference type="STRING" id="1089553.Tph_c16130"/>
<evidence type="ECO:0000313" key="4">
    <source>
        <dbReference type="EMBL" id="AFV11818.1"/>
    </source>
</evidence>
<sequence>MNKDPEARLKERHLSSERVYDGSFIKVRVDTVWLPDGERAKREVVEHPGAVAILPLTERKEVVMVRQYRHATGEVLLELPAGKREGDEEPLACARRELEEETGLTASQWRVLFSFYTSPGFCDELIYLVLAKGLSQGEAHPDSGEFIDTVTVPVDEAKRMVFSGEIKDAKTAIGILALEAMGEV</sequence>
<protein>
    <submittedName>
        <fullName evidence="4">ADP-ribose pyrophosphatase NudF</fullName>
        <ecNumber evidence="4">3.6.1.13</ecNumber>
    </submittedName>
</protein>
<dbReference type="GO" id="GO:0019693">
    <property type="term" value="P:ribose phosphate metabolic process"/>
    <property type="evidence" value="ECO:0007669"/>
    <property type="project" value="TreeGrafter"/>
</dbReference>
<evidence type="ECO:0000313" key="5">
    <source>
        <dbReference type="Proteomes" id="UP000000467"/>
    </source>
</evidence>
<dbReference type="EC" id="3.6.1.13" evidence="4"/>
<dbReference type="InterPro" id="IPR020084">
    <property type="entry name" value="NUDIX_hydrolase_CS"/>
</dbReference>
<dbReference type="EMBL" id="CP003732">
    <property type="protein sequence ID" value="AFV11818.1"/>
    <property type="molecule type" value="Genomic_DNA"/>
</dbReference>
<dbReference type="RefSeq" id="WP_015050698.1">
    <property type="nucleotide sequence ID" value="NC_018870.1"/>
</dbReference>
<dbReference type="PANTHER" id="PTHR11839:SF18">
    <property type="entry name" value="NUDIX HYDROLASE DOMAIN-CONTAINING PROTEIN"/>
    <property type="match status" value="1"/>
</dbReference>
<dbReference type="OrthoDB" id="9806150at2"/>
<dbReference type="PANTHER" id="PTHR11839">
    <property type="entry name" value="UDP/ADP-SUGAR PYROPHOSPHATASE"/>
    <property type="match status" value="1"/>
</dbReference>
<dbReference type="AlphaFoldDB" id="K4LG60"/>
<dbReference type="InterPro" id="IPR015797">
    <property type="entry name" value="NUDIX_hydrolase-like_dom_sf"/>
</dbReference>
<gene>
    <name evidence="4" type="primary">nudF</name>
    <name evidence="4" type="ordered locus">Tph_c16130</name>
</gene>
<reference evidence="4 5" key="1">
    <citation type="journal article" date="2012" name="BMC Genomics">
        <title>Genome-guided analysis of physiological and morphological traits of the fermentative acetate oxidizer Thermacetogenium phaeum.</title>
        <authorList>
            <person name="Oehler D."/>
            <person name="Poehlein A."/>
            <person name="Leimbach A."/>
            <person name="Muller N."/>
            <person name="Daniel R."/>
            <person name="Gottschalk G."/>
            <person name="Schink B."/>
        </authorList>
    </citation>
    <scope>NUCLEOTIDE SEQUENCE [LARGE SCALE GENOMIC DNA]</scope>
    <source>
        <strain evidence="5">ATCC BAA-254 / DSM 26808 / PB</strain>
    </source>
</reference>
<organism evidence="4 5">
    <name type="scientific">Thermacetogenium phaeum (strain ATCC BAA-254 / DSM 26808 / PB)</name>
    <dbReference type="NCBI Taxonomy" id="1089553"/>
    <lineage>
        <taxon>Bacteria</taxon>
        <taxon>Bacillati</taxon>
        <taxon>Bacillota</taxon>
        <taxon>Clostridia</taxon>
        <taxon>Thermoanaerobacterales</taxon>
        <taxon>Thermoanaerobacteraceae</taxon>
        <taxon>Thermacetogenium</taxon>
    </lineage>
</organism>
<dbReference type="FunFam" id="3.90.79.10:FF:000024">
    <property type="entry name" value="ADP-ribose pyrophosphatase"/>
    <property type="match status" value="1"/>
</dbReference>
<dbReference type="Proteomes" id="UP000000467">
    <property type="component" value="Chromosome"/>
</dbReference>
<dbReference type="HOGENOM" id="CLU_062658_5_1_9"/>
<accession>K4LG60</accession>
<dbReference type="Gene3D" id="3.90.79.10">
    <property type="entry name" value="Nucleoside Triphosphate Pyrophosphohydrolase"/>
    <property type="match status" value="1"/>
</dbReference>